<organism evidence="1">
    <name type="scientific">Arundo donax</name>
    <name type="common">Giant reed</name>
    <name type="synonym">Donax arundinaceus</name>
    <dbReference type="NCBI Taxonomy" id="35708"/>
    <lineage>
        <taxon>Eukaryota</taxon>
        <taxon>Viridiplantae</taxon>
        <taxon>Streptophyta</taxon>
        <taxon>Embryophyta</taxon>
        <taxon>Tracheophyta</taxon>
        <taxon>Spermatophyta</taxon>
        <taxon>Magnoliopsida</taxon>
        <taxon>Liliopsida</taxon>
        <taxon>Poales</taxon>
        <taxon>Poaceae</taxon>
        <taxon>PACMAD clade</taxon>
        <taxon>Arundinoideae</taxon>
        <taxon>Arundineae</taxon>
        <taxon>Arundo</taxon>
    </lineage>
</organism>
<dbReference type="EMBL" id="GBRH01194567">
    <property type="protein sequence ID" value="JAE03329.1"/>
    <property type="molecule type" value="Transcribed_RNA"/>
</dbReference>
<reference evidence="1" key="2">
    <citation type="journal article" date="2015" name="Data Brief">
        <title>Shoot transcriptome of the giant reed, Arundo donax.</title>
        <authorList>
            <person name="Barrero R.A."/>
            <person name="Guerrero F.D."/>
            <person name="Moolhuijzen P."/>
            <person name="Goolsby J.A."/>
            <person name="Tidwell J."/>
            <person name="Bellgard S.E."/>
            <person name="Bellgard M.I."/>
        </authorList>
    </citation>
    <scope>NUCLEOTIDE SEQUENCE</scope>
    <source>
        <tissue evidence="1">Shoot tissue taken approximately 20 cm above the soil surface</tissue>
    </source>
</reference>
<reference evidence="1" key="1">
    <citation type="submission" date="2014-09" db="EMBL/GenBank/DDBJ databases">
        <authorList>
            <person name="Magalhaes I.L.F."/>
            <person name="Oliveira U."/>
            <person name="Santos F.R."/>
            <person name="Vidigal T.H.D.A."/>
            <person name="Brescovit A.D."/>
            <person name="Santos A.J."/>
        </authorList>
    </citation>
    <scope>NUCLEOTIDE SEQUENCE</scope>
    <source>
        <tissue evidence="1">Shoot tissue taken approximately 20 cm above the soil surface</tissue>
    </source>
</reference>
<name>A0A0A9EWH2_ARUDO</name>
<dbReference type="AlphaFoldDB" id="A0A0A9EWH2"/>
<dbReference type="PROSITE" id="PS51257">
    <property type="entry name" value="PROKAR_LIPOPROTEIN"/>
    <property type="match status" value="1"/>
</dbReference>
<accession>A0A0A9EWH2</accession>
<proteinExistence type="predicted"/>
<sequence>MRSAAFAFQRMMMVQSSANSPVVTTFIVLVLISGCTSTPYAPCASTMFVKTPAAVAVKKYKPPCENTEHSYPSFGFHGW</sequence>
<evidence type="ECO:0000313" key="1">
    <source>
        <dbReference type="EMBL" id="JAE03329.1"/>
    </source>
</evidence>
<protein>
    <submittedName>
        <fullName evidence="1">Uncharacterized protein</fullName>
    </submittedName>
</protein>